<evidence type="ECO:0000313" key="1">
    <source>
        <dbReference type="EMBL" id="OAD70184.1"/>
    </source>
</evidence>
<proteinExistence type="predicted"/>
<sequence>MWQSLDQLQTLSSYYARATQHSFQTSYLGHTSEFVIEKSPNQLTGSSKRFETRGSTSCKSVDGAKRACYPRPLQGVSTLLELRKETLEYFDDIGEQRLLKEKRKDEDTLLKRREFIVCHANIIKGGQ</sequence>
<dbReference type="Proteomes" id="UP000077315">
    <property type="component" value="Unassembled WGS sequence"/>
</dbReference>
<dbReference type="InParanoid" id="A0A162NJ98"/>
<dbReference type="VEuPathDB" id="FungiDB:PHYBLDRAFT_60085"/>
<reference evidence="2" key="1">
    <citation type="submission" date="2015-06" db="EMBL/GenBank/DDBJ databases">
        <title>Expansion of signal transduction pathways in fungi by whole-genome duplication.</title>
        <authorList>
            <consortium name="DOE Joint Genome Institute"/>
            <person name="Corrochano L.M."/>
            <person name="Kuo A."/>
            <person name="Marcet-Houben M."/>
            <person name="Polaino S."/>
            <person name="Salamov A."/>
            <person name="Villalobos J.M."/>
            <person name="Alvarez M.I."/>
            <person name="Avalos J."/>
            <person name="Benito E.P."/>
            <person name="Benoit I."/>
            <person name="Burger G."/>
            <person name="Camino L.P."/>
            <person name="Canovas D."/>
            <person name="Cerda-Olmedo E."/>
            <person name="Cheng J.-F."/>
            <person name="Dominguez A."/>
            <person name="Elias M."/>
            <person name="Eslava A.P."/>
            <person name="Glaser F."/>
            <person name="Grimwood J."/>
            <person name="Gutierrez G."/>
            <person name="Heitman J."/>
            <person name="Henrissat B."/>
            <person name="Iturriaga E.A."/>
            <person name="Lang B.F."/>
            <person name="Lavin J.L."/>
            <person name="Lee S."/>
            <person name="Li W."/>
            <person name="Lindquist E."/>
            <person name="Lopez-Garcia S."/>
            <person name="Luque E.M."/>
            <person name="Marcos A.T."/>
            <person name="Martin J."/>
            <person name="McCluskey K."/>
            <person name="Medina H.R."/>
            <person name="Miralles-Duran A."/>
            <person name="Miyazaki A."/>
            <person name="Munoz-Torres E."/>
            <person name="Oguiza J.A."/>
            <person name="Ohm R."/>
            <person name="Olmedo M."/>
            <person name="Orejas M."/>
            <person name="Ortiz-Castellanos L."/>
            <person name="Pisabarro A.G."/>
            <person name="Rodriguez-Romero J."/>
            <person name="Ruiz-Herrera J."/>
            <person name="Ruiz-Vazquez R."/>
            <person name="Sanz C."/>
            <person name="Schackwitz W."/>
            <person name="Schmutz J."/>
            <person name="Shahriari M."/>
            <person name="Shelest E."/>
            <person name="Silva-Franco F."/>
            <person name="Soanes D."/>
            <person name="Syed K."/>
            <person name="Tagua V.G."/>
            <person name="Talbot N.J."/>
            <person name="Thon M."/>
            <person name="De vries R.P."/>
            <person name="Wiebenga A."/>
            <person name="Yadav J.S."/>
            <person name="Braun E.L."/>
            <person name="Baker S."/>
            <person name="Garre V."/>
            <person name="Horwitz B."/>
            <person name="Torres-Martinez S."/>
            <person name="Idnurm A."/>
            <person name="Herrera-Estrella A."/>
            <person name="Gabaldon T."/>
            <person name="Grigoriev I.V."/>
        </authorList>
    </citation>
    <scope>NUCLEOTIDE SEQUENCE [LARGE SCALE GENOMIC DNA]</scope>
    <source>
        <strain evidence="2">NRRL 1555(-)</strain>
    </source>
</reference>
<dbReference type="RefSeq" id="XP_018288224.1">
    <property type="nucleotide sequence ID" value="XM_018440597.1"/>
</dbReference>
<organism evidence="1 2">
    <name type="scientific">Phycomyces blakesleeanus (strain ATCC 8743b / DSM 1359 / FGSC 10004 / NBRC 33097 / NRRL 1555)</name>
    <dbReference type="NCBI Taxonomy" id="763407"/>
    <lineage>
        <taxon>Eukaryota</taxon>
        <taxon>Fungi</taxon>
        <taxon>Fungi incertae sedis</taxon>
        <taxon>Mucoromycota</taxon>
        <taxon>Mucoromycotina</taxon>
        <taxon>Mucoromycetes</taxon>
        <taxon>Mucorales</taxon>
        <taxon>Phycomycetaceae</taxon>
        <taxon>Phycomyces</taxon>
    </lineage>
</organism>
<keyword evidence="2" id="KW-1185">Reference proteome</keyword>
<dbReference type="EMBL" id="KV440989">
    <property type="protein sequence ID" value="OAD70184.1"/>
    <property type="molecule type" value="Genomic_DNA"/>
</dbReference>
<accession>A0A162NJ98</accession>
<gene>
    <name evidence="1" type="ORF">PHYBLDRAFT_60085</name>
</gene>
<dbReference type="GeneID" id="29001503"/>
<dbReference type="AlphaFoldDB" id="A0A162NJ98"/>
<name>A0A162NJ98_PHYB8</name>
<protein>
    <submittedName>
        <fullName evidence="1">Uncharacterized protein</fullName>
    </submittedName>
</protein>
<evidence type="ECO:0000313" key="2">
    <source>
        <dbReference type="Proteomes" id="UP000077315"/>
    </source>
</evidence>